<dbReference type="Proteomes" id="UP000295252">
    <property type="component" value="Unassembled WGS sequence"/>
</dbReference>
<accession>A0A068VJD4</accession>
<dbReference type="EMBL" id="HG740670">
    <property type="protein sequence ID" value="CDP20697.1"/>
    <property type="molecule type" value="Genomic_DNA"/>
</dbReference>
<evidence type="ECO:0000313" key="1">
    <source>
        <dbReference type="EMBL" id="CDP20697.1"/>
    </source>
</evidence>
<keyword evidence="2" id="KW-1185">Reference proteome</keyword>
<evidence type="ECO:0000313" key="2">
    <source>
        <dbReference type="Proteomes" id="UP000295252"/>
    </source>
</evidence>
<dbReference type="Gramene" id="CDP20697">
    <property type="protein sequence ID" value="CDP20697"/>
    <property type="gene ID" value="GSCOC_T00001381001"/>
</dbReference>
<protein>
    <submittedName>
        <fullName evidence="1">DH200=94 genomic scaffold, scaffold_1586</fullName>
    </submittedName>
</protein>
<sequence>MSYGKLALNYFLKDKNFCMQGVDTSAYSSLINPVHSLSTEDISFGVFFDEVIYEITLEICFISSTPLPKTTDILII</sequence>
<organism evidence="1 2">
    <name type="scientific">Coffea canephora</name>
    <name type="common">Robusta coffee</name>
    <dbReference type="NCBI Taxonomy" id="49390"/>
    <lineage>
        <taxon>Eukaryota</taxon>
        <taxon>Viridiplantae</taxon>
        <taxon>Streptophyta</taxon>
        <taxon>Embryophyta</taxon>
        <taxon>Tracheophyta</taxon>
        <taxon>Spermatophyta</taxon>
        <taxon>Magnoliopsida</taxon>
        <taxon>eudicotyledons</taxon>
        <taxon>Gunneridae</taxon>
        <taxon>Pentapetalae</taxon>
        <taxon>asterids</taxon>
        <taxon>lamiids</taxon>
        <taxon>Gentianales</taxon>
        <taxon>Rubiaceae</taxon>
        <taxon>Ixoroideae</taxon>
        <taxon>Gardenieae complex</taxon>
        <taxon>Bertiereae - Coffeeae clade</taxon>
        <taxon>Coffeeae</taxon>
        <taxon>Coffea</taxon>
    </lineage>
</organism>
<gene>
    <name evidence="1" type="ORF">GSCOC_T00001381001</name>
</gene>
<dbReference type="InParanoid" id="A0A068VJD4"/>
<reference evidence="2" key="1">
    <citation type="journal article" date="2014" name="Science">
        <title>The coffee genome provides insight into the convergent evolution of caffeine biosynthesis.</title>
        <authorList>
            <person name="Denoeud F."/>
            <person name="Carretero-Paulet L."/>
            <person name="Dereeper A."/>
            <person name="Droc G."/>
            <person name="Guyot R."/>
            <person name="Pietrella M."/>
            <person name="Zheng C."/>
            <person name="Alberti A."/>
            <person name="Anthony F."/>
            <person name="Aprea G."/>
            <person name="Aury J.M."/>
            <person name="Bento P."/>
            <person name="Bernard M."/>
            <person name="Bocs S."/>
            <person name="Campa C."/>
            <person name="Cenci A."/>
            <person name="Combes M.C."/>
            <person name="Crouzillat D."/>
            <person name="Da Silva C."/>
            <person name="Daddiego L."/>
            <person name="De Bellis F."/>
            <person name="Dussert S."/>
            <person name="Garsmeur O."/>
            <person name="Gayraud T."/>
            <person name="Guignon V."/>
            <person name="Jahn K."/>
            <person name="Jamilloux V."/>
            <person name="Joet T."/>
            <person name="Labadie K."/>
            <person name="Lan T."/>
            <person name="Leclercq J."/>
            <person name="Lepelley M."/>
            <person name="Leroy T."/>
            <person name="Li L.T."/>
            <person name="Librado P."/>
            <person name="Lopez L."/>
            <person name="Munoz A."/>
            <person name="Noel B."/>
            <person name="Pallavicini A."/>
            <person name="Perrotta G."/>
            <person name="Poncet V."/>
            <person name="Pot D."/>
            <person name="Priyono X."/>
            <person name="Rigoreau M."/>
            <person name="Rouard M."/>
            <person name="Rozas J."/>
            <person name="Tranchant-Dubreuil C."/>
            <person name="VanBuren R."/>
            <person name="Zhang Q."/>
            <person name="Andrade A.C."/>
            <person name="Argout X."/>
            <person name="Bertrand B."/>
            <person name="de Kochko A."/>
            <person name="Graziosi G."/>
            <person name="Henry R.J."/>
            <person name="Jayarama X."/>
            <person name="Ming R."/>
            <person name="Nagai C."/>
            <person name="Rounsley S."/>
            <person name="Sankoff D."/>
            <person name="Giuliano G."/>
            <person name="Albert V.A."/>
            <person name="Wincker P."/>
            <person name="Lashermes P."/>
        </authorList>
    </citation>
    <scope>NUCLEOTIDE SEQUENCE [LARGE SCALE GENOMIC DNA]</scope>
    <source>
        <strain evidence="2">cv. DH200-94</strain>
    </source>
</reference>
<name>A0A068VJD4_COFCA</name>
<proteinExistence type="predicted"/>
<dbReference type="AlphaFoldDB" id="A0A068VJD4"/>